<dbReference type="PANTHER" id="PTHR14614:SF164">
    <property type="entry name" value="HISTONE-ARGININE METHYLTRANSFERASE METTL23"/>
    <property type="match status" value="1"/>
</dbReference>
<protein>
    <submittedName>
        <fullName evidence="5">Methyltransferase-like protein 23</fullName>
    </submittedName>
</protein>
<comment type="similarity">
    <text evidence="4">Belongs to the methyltransferase superfamily. METTL23 family.</text>
</comment>
<keyword evidence="1 5" id="KW-0489">Methyltransferase</keyword>
<dbReference type="GO" id="GO:0032259">
    <property type="term" value="P:methylation"/>
    <property type="evidence" value="ECO:0007669"/>
    <property type="project" value="UniProtKB-KW"/>
</dbReference>
<reference evidence="5" key="1">
    <citation type="submission" date="2023-03" db="EMBL/GenBank/DDBJ databases">
        <authorList>
            <person name="Steffen K."/>
            <person name="Cardenas P."/>
        </authorList>
    </citation>
    <scope>NUCLEOTIDE SEQUENCE</scope>
</reference>
<dbReference type="GO" id="GO:0005737">
    <property type="term" value="C:cytoplasm"/>
    <property type="evidence" value="ECO:0007669"/>
    <property type="project" value="TreeGrafter"/>
</dbReference>
<name>A0AA35TT92_GEOBA</name>
<dbReference type="Gene3D" id="3.40.50.150">
    <property type="entry name" value="Vaccinia Virus protein VP39"/>
    <property type="match status" value="1"/>
</dbReference>
<dbReference type="EMBL" id="CASHTH010004137">
    <property type="protein sequence ID" value="CAI8054050.1"/>
    <property type="molecule type" value="Genomic_DNA"/>
</dbReference>
<comment type="caution">
    <text evidence="5">The sequence shown here is derived from an EMBL/GenBank/DDBJ whole genome shotgun (WGS) entry which is preliminary data.</text>
</comment>
<keyword evidence="6" id="KW-1185">Reference proteome</keyword>
<evidence type="ECO:0000313" key="5">
    <source>
        <dbReference type="EMBL" id="CAI8054050.1"/>
    </source>
</evidence>
<keyword evidence="3" id="KW-0949">S-adenosyl-L-methionine</keyword>
<dbReference type="Pfam" id="PF10294">
    <property type="entry name" value="Methyltransf_16"/>
    <property type="match status" value="1"/>
</dbReference>
<dbReference type="AlphaFoldDB" id="A0AA35TT92"/>
<dbReference type="InterPro" id="IPR029063">
    <property type="entry name" value="SAM-dependent_MTases_sf"/>
</dbReference>
<dbReference type="Proteomes" id="UP001174909">
    <property type="component" value="Unassembled WGS sequence"/>
</dbReference>
<dbReference type="GO" id="GO:0005634">
    <property type="term" value="C:nucleus"/>
    <property type="evidence" value="ECO:0007669"/>
    <property type="project" value="TreeGrafter"/>
</dbReference>
<evidence type="ECO:0000256" key="2">
    <source>
        <dbReference type="ARBA" id="ARBA00022679"/>
    </source>
</evidence>
<evidence type="ECO:0000313" key="6">
    <source>
        <dbReference type="Proteomes" id="UP001174909"/>
    </source>
</evidence>
<gene>
    <name evidence="5" type="ORF">GBAR_LOCUS29544</name>
</gene>
<dbReference type="InterPro" id="IPR019410">
    <property type="entry name" value="Methyltransf_16"/>
</dbReference>
<sequence length="212" mass="23988">MQPLVVKTIEHAEGDYGLYTWPCAPQLAYLIHTRREFVKGKRVLELGAGTAVPGITAAKVGARLTTLTDRATSQRLTAALRQTCHLNRIPDSRVQILPLSWGVFSPQLLDLPPQDILLASDCFYDSADFEDILATVSYFMDKNRHCKFWTSYQERSSNRSLWALLQRWGLRCEIIPLESVHGSSLWVKLEGPGVSKLNSPHTLRLWEISKHC</sequence>
<evidence type="ECO:0000256" key="4">
    <source>
        <dbReference type="ARBA" id="ARBA00043988"/>
    </source>
</evidence>
<evidence type="ECO:0000256" key="3">
    <source>
        <dbReference type="ARBA" id="ARBA00022691"/>
    </source>
</evidence>
<dbReference type="PANTHER" id="PTHR14614">
    <property type="entry name" value="HEPATOCELLULAR CARCINOMA-ASSOCIATED ANTIGEN"/>
    <property type="match status" value="1"/>
</dbReference>
<keyword evidence="2" id="KW-0808">Transferase</keyword>
<proteinExistence type="inferred from homology"/>
<organism evidence="5 6">
    <name type="scientific">Geodia barretti</name>
    <name type="common">Barrett's horny sponge</name>
    <dbReference type="NCBI Taxonomy" id="519541"/>
    <lineage>
        <taxon>Eukaryota</taxon>
        <taxon>Metazoa</taxon>
        <taxon>Porifera</taxon>
        <taxon>Demospongiae</taxon>
        <taxon>Heteroscleromorpha</taxon>
        <taxon>Tetractinellida</taxon>
        <taxon>Astrophorina</taxon>
        <taxon>Geodiidae</taxon>
        <taxon>Geodia</taxon>
    </lineage>
</organism>
<dbReference type="SUPFAM" id="SSF53335">
    <property type="entry name" value="S-adenosyl-L-methionine-dependent methyltransferases"/>
    <property type="match status" value="1"/>
</dbReference>
<accession>A0AA35TT92</accession>
<evidence type="ECO:0000256" key="1">
    <source>
        <dbReference type="ARBA" id="ARBA00022603"/>
    </source>
</evidence>
<dbReference type="GO" id="GO:0008168">
    <property type="term" value="F:methyltransferase activity"/>
    <property type="evidence" value="ECO:0007669"/>
    <property type="project" value="UniProtKB-KW"/>
</dbReference>